<comment type="caution">
    <text evidence="4">The sequence shown here is derived from an EMBL/GenBank/DDBJ whole genome shotgun (WGS) entry which is preliminary data.</text>
</comment>
<dbReference type="EC" id="3.5.2.14" evidence="4"/>
<dbReference type="InterPro" id="IPR043129">
    <property type="entry name" value="ATPase_NBD"/>
</dbReference>
<organism evidence="4 5">
    <name type="scientific">Crossiella cryophila</name>
    <dbReference type="NCBI Taxonomy" id="43355"/>
    <lineage>
        <taxon>Bacteria</taxon>
        <taxon>Bacillati</taxon>
        <taxon>Actinomycetota</taxon>
        <taxon>Actinomycetes</taxon>
        <taxon>Pseudonocardiales</taxon>
        <taxon>Pseudonocardiaceae</taxon>
        <taxon>Crossiella</taxon>
    </lineage>
</organism>
<dbReference type="RefSeq" id="WP_185001718.1">
    <property type="nucleotide sequence ID" value="NZ_BAAAUI010000022.1"/>
</dbReference>
<gene>
    <name evidence="4" type="ORF">HNR67_001922</name>
</gene>
<dbReference type="PANTHER" id="PTHR11365">
    <property type="entry name" value="5-OXOPROLINASE RELATED"/>
    <property type="match status" value="1"/>
</dbReference>
<keyword evidence="5" id="KW-1185">Reference proteome</keyword>
<dbReference type="SUPFAM" id="SSF53067">
    <property type="entry name" value="Actin-like ATPase domain"/>
    <property type="match status" value="1"/>
</dbReference>
<dbReference type="Proteomes" id="UP000533598">
    <property type="component" value="Unassembled WGS sequence"/>
</dbReference>
<evidence type="ECO:0000259" key="3">
    <source>
        <dbReference type="Pfam" id="PF19278"/>
    </source>
</evidence>
<dbReference type="PANTHER" id="PTHR11365:SF23">
    <property type="entry name" value="HYPOTHETICAL 5-OXOPROLINASE (EUROFUNG)-RELATED"/>
    <property type="match status" value="1"/>
</dbReference>
<name>A0A7W7FUH9_9PSEU</name>
<feature type="domain" description="Hydantoinase A/oxoprolinase" evidence="1">
    <location>
        <begin position="194"/>
        <end position="477"/>
    </location>
</feature>
<protein>
    <submittedName>
        <fullName evidence="4">N-methylhydantoinase A</fullName>
        <ecNumber evidence="4">3.5.2.14</ecNumber>
    </submittedName>
</protein>
<reference evidence="4 5" key="1">
    <citation type="submission" date="2020-08" db="EMBL/GenBank/DDBJ databases">
        <title>Sequencing the genomes of 1000 actinobacteria strains.</title>
        <authorList>
            <person name="Klenk H.-P."/>
        </authorList>
    </citation>
    <scope>NUCLEOTIDE SEQUENCE [LARGE SCALE GENOMIC DNA]</scope>
    <source>
        <strain evidence="4 5">DSM 44230</strain>
    </source>
</reference>
<accession>A0A7W7FUH9</accession>
<evidence type="ECO:0000313" key="4">
    <source>
        <dbReference type="EMBL" id="MBB4675804.1"/>
    </source>
</evidence>
<dbReference type="InterPro" id="IPR008040">
    <property type="entry name" value="Hydant_A_N"/>
</dbReference>
<dbReference type="GO" id="GO:0017168">
    <property type="term" value="F:5-oxoprolinase (ATP-hydrolyzing) activity"/>
    <property type="evidence" value="ECO:0007669"/>
    <property type="project" value="TreeGrafter"/>
</dbReference>
<evidence type="ECO:0000259" key="1">
    <source>
        <dbReference type="Pfam" id="PF01968"/>
    </source>
</evidence>
<evidence type="ECO:0000313" key="5">
    <source>
        <dbReference type="Proteomes" id="UP000533598"/>
    </source>
</evidence>
<dbReference type="InterPro" id="IPR002821">
    <property type="entry name" value="Hydantoinase_A"/>
</dbReference>
<proteinExistence type="predicted"/>
<keyword evidence="4" id="KW-0378">Hydrolase</keyword>
<dbReference type="Pfam" id="PF01968">
    <property type="entry name" value="Hydantoinase_A"/>
    <property type="match status" value="1"/>
</dbReference>
<feature type="domain" description="Hydantoinase/oxoprolinase N-terminal" evidence="2">
    <location>
        <begin position="5"/>
        <end position="173"/>
    </location>
</feature>
<dbReference type="AlphaFoldDB" id="A0A7W7FUH9"/>
<dbReference type="EMBL" id="JACHMH010000001">
    <property type="protein sequence ID" value="MBB4675804.1"/>
    <property type="molecule type" value="Genomic_DNA"/>
</dbReference>
<dbReference type="GO" id="GO:0047423">
    <property type="term" value="F:N-methylhydantoinase (ATP-hydrolyzing) activity"/>
    <property type="evidence" value="ECO:0007669"/>
    <property type="project" value="UniProtKB-EC"/>
</dbReference>
<feature type="domain" description="Acetophenone carboxylase-like C-terminal" evidence="3">
    <location>
        <begin position="568"/>
        <end position="643"/>
    </location>
</feature>
<evidence type="ECO:0000259" key="2">
    <source>
        <dbReference type="Pfam" id="PF05378"/>
    </source>
</evidence>
<sequence length="659" mass="68063">MGGFRLGVDVGDTFTDVLLVDERTGAAFRAKIPTTPHNLAVAVLNGIRDTCRAAGVDPKLIGHVLHGGSVGSNAILQGSGARVGLVTTSGFRQVLQLARSYAAEPLARPEDTVEVIERIGPDGSVLLPLDTGAARIALRRLRAARVEALTISLLNAGVNDRHERLLGRLAAEELPGVPVSLSAHVLAEPREYERTVSAVVNSYLRPQAARAVRDLETALAAAGITARISVLRNDGRATAAGHAAERPIAAVSSGRAGGLRGAAHFAGLAGFTDFLSLDLGGSSADVALVRDGRPRIDRQTAVGDLTLRATGVDVHTVALGGGSLVRVSKSTMELRIGPASAGALPGPISYRNGGTKPTVTDVNLALGYLPEAIAGGRIRLDLEGGRKAVAALADALALPTPERAASEVLALVNDKLFRALRLVSVRNGHDPKDFPLVVFGGAGPLHANALARIAGTWPVIVPPSPGTLAAYGLAGTEPSEEVVAAPGLTGAGPVRLRAVLADLVHSAGDRLAARGVPRTDLKAQADLTLSLPGGRITELLADLDSSALSAGDPRGALGIEPEAEIVELRVIVRGPRPPLLTHEPLPGRKNPIPDALLRTKKIMVDSTLVAADVYDRTKLLAGNIIPGPALIVEPDSTTLVQPGHAAKVHPSGCLLINPE</sequence>
<dbReference type="Pfam" id="PF19278">
    <property type="entry name" value="Hydant_A_C"/>
    <property type="match status" value="1"/>
</dbReference>
<dbReference type="GO" id="GO:0005829">
    <property type="term" value="C:cytosol"/>
    <property type="evidence" value="ECO:0007669"/>
    <property type="project" value="TreeGrafter"/>
</dbReference>
<dbReference type="InterPro" id="IPR049517">
    <property type="entry name" value="ACX-like_C"/>
</dbReference>
<dbReference type="InterPro" id="IPR045079">
    <property type="entry name" value="Oxoprolinase-like"/>
</dbReference>
<dbReference type="Pfam" id="PF05378">
    <property type="entry name" value="Hydant_A_N"/>
    <property type="match status" value="1"/>
</dbReference>
<dbReference type="GO" id="GO:0006749">
    <property type="term" value="P:glutathione metabolic process"/>
    <property type="evidence" value="ECO:0007669"/>
    <property type="project" value="TreeGrafter"/>
</dbReference>